<feature type="non-terminal residue" evidence="2">
    <location>
        <position position="62"/>
    </location>
</feature>
<accession>K1SNF8</accession>
<keyword evidence="1" id="KW-0472">Membrane</keyword>
<dbReference type="EMBL" id="AJWY01009194">
    <property type="protein sequence ID" value="EKC59073.1"/>
    <property type="molecule type" value="Genomic_DNA"/>
</dbReference>
<gene>
    <name evidence="2" type="ORF">LEA_13552</name>
</gene>
<organism evidence="2">
    <name type="scientific">human gut metagenome</name>
    <dbReference type="NCBI Taxonomy" id="408170"/>
    <lineage>
        <taxon>unclassified sequences</taxon>
        <taxon>metagenomes</taxon>
        <taxon>organismal metagenomes</taxon>
    </lineage>
</organism>
<evidence type="ECO:0000313" key="2">
    <source>
        <dbReference type="EMBL" id="EKC59073.1"/>
    </source>
</evidence>
<protein>
    <submittedName>
        <fullName evidence="2">Uncharacterized protein</fullName>
    </submittedName>
</protein>
<dbReference type="AlphaFoldDB" id="K1SNF8"/>
<evidence type="ECO:0000256" key="1">
    <source>
        <dbReference type="SAM" id="Phobius"/>
    </source>
</evidence>
<keyword evidence="1" id="KW-1133">Transmembrane helix</keyword>
<name>K1SNF8_9ZZZZ</name>
<sequence>MFKTYMRLLGFVSPISKYAVPYFFYALLYALFNTLTYAMILPIMNTLFDDKNSYVFQPVYDF</sequence>
<reference evidence="2" key="1">
    <citation type="journal article" date="2013" name="Environ. Microbiol.">
        <title>Microbiota from the distal guts of lean and obese adolescents exhibit partial functional redundancy besides clear differences in community structure.</title>
        <authorList>
            <person name="Ferrer M."/>
            <person name="Ruiz A."/>
            <person name="Lanza F."/>
            <person name="Haange S.B."/>
            <person name="Oberbach A."/>
            <person name="Till H."/>
            <person name="Bargiela R."/>
            <person name="Campoy C."/>
            <person name="Segura M.T."/>
            <person name="Richter M."/>
            <person name="von Bergen M."/>
            <person name="Seifert J."/>
            <person name="Suarez A."/>
        </authorList>
    </citation>
    <scope>NUCLEOTIDE SEQUENCE</scope>
</reference>
<comment type="caution">
    <text evidence="2">The sequence shown here is derived from an EMBL/GenBank/DDBJ whole genome shotgun (WGS) entry which is preliminary data.</text>
</comment>
<proteinExistence type="predicted"/>
<keyword evidence="1" id="KW-0812">Transmembrane</keyword>
<feature type="transmembrane region" description="Helical" evidence="1">
    <location>
        <begin position="20"/>
        <end position="41"/>
    </location>
</feature>